<name>A0A6I4T389_9SPHN</name>
<dbReference type="PANTHER" id="PTHR20992:SF9">
    <property type="entry name" value="AT15442P-RELATED"/>
    <property type="match status" value="1"/>
</dbReference>
<sequence length="510" mass="55695">MSESIAARPRYPFAVVLRSMRRWWREAVVNTVDQTEVIEKRREECQISARYIFMLAMSAGIAILGLLLSSPAVVIGAMLLSPLMGPIIGLGFALATGDFNWVRQAGRSLVAGTLVAVLLCALVVLCSPLQTVTPEIAARTRPNLFDLLVALFSALAGAYAMIRGREGTVVGVAIATALMPPLAVVGFGLATLNWTVFSGALLLYFTNLMTIAFTAAVMARFYGFRTSLSDRQTQLQALLIVVAFVALAVPLAFSLRQIAWEANASRQTRGTVMDSFDNRARLSQLDIDFDTLPIRVTATVLTPELEPQAEEVGERALARELGRQVQFSLTQYQVGTSSSAAEAAQLSSARAQEEQTNLRRAEELAERLALVAGVPEDEVLIDRQRRRALVRAKELDGASLAAYFALEQRIAATEPEWRVELLPPARPLPDVTFDEGGNDEESRPDAEGIAALKLIIWAAKRVDMPVTLTGPQEQRDVVREALLAQDVRVAEGEDGRTPLKVRWQRPDGGE</sequence>
<dbReference type="RefSeq" id="WP_160735681.1">
    <property type="nucleotide sequence ID" value="NZ_WTYT01000002.1"/>
</dbReference>
<feature type="transmembrane region" description="Helical" evidence="1">
    <location>
        <begin position="74"/>
        <end position="97"/>
    </location>
</feature>
<feature type="transmembrane region" description="Helical" evidence="1">
    <location>
        <begin position="235"/>
        <end position="255"/>
    </location>
</feature>
<dbReference type="OrthoDB" id="9790659at2"/>
<accession>A0A6I4T389</accession>
<feature type="transmembrane region" description="Helical" evidence="1">
    <location>
        <begin position="201"/>
        <end position="223"/>
    </location>
</feature>
<organism evidence="2 3">
    <name type="scientific">Altericroceibacterium endophyticum</name>
    <dbReference type="NCBI Taxonomy" id="1808508"/>
    <lineage>
        <taxon>Bacteria</taxon>
        <taxon>Pseudomonadati</taxon>
        <taxon>Pseudomonadota</taxon>
        <taxon>Alphaproteobacteria</taxon>
        <taxon>Sphingomonadales</taxon>
        <taxon>Erythrobacteraceae</taxon>
        <taxon>Altericroceibacterium</taxon>
    </lineage>
</organism>
<evidence type="ECO:0000313" key="2">
    <source>
        <dbReference type="EMBL" id="MXO65268.1"/>
    </source>
</evidence>
<evidence type="ECO:0000313" key="3">
    <source>
        <dbReference type="Proteomes" id="UP000438476"/>
    </source>
</evidence>
<evidence type="ECO:0000256" key="1">
    <source>
        <dbReference type="SAM" id="Phobius"/>
    </source>
</evidence>
<proteinExistence type="predicted"/>
<dbReference type="EMBL" id="WTYT01000002">
    <property type="protein sequence ID" value="MXO65268.1"/>
    <property type="molecule type" value="Genomic_DNA"/>
</dbReference>
<comment type="caution">
    <text evidence="2">The sequence shown here is derived from an EMBL/GenBank/DDBJ whole genome shotgun (WGS) entry which is preliminary data.</text>
</comment>
<dbReference type="PANTHER" id="PTHR20992">
    <property type="entry name" value="AT15442P-RELATED"/>
    <property type="match status" value="1"/>
</dbReference>
<feature type="transmembrane region" description="Helical" evidence="1">
    <location>
        <begin position="169"/>
        <end position="189"/>
    </location>
</feature>
<keyword evidence="1" id="KW-1133">Transmembrane helix</keyword>
<protein>
    <submittedName>
        <fullName evidence="2">TIGR00341 family protein</fullName>
    </submittedName>
</protein>
<feature type="transmembrane region" description="Helical" evidence="1">
    <location>
        <begin position="109"/>
        <end position="132"/>
    </location>
</feature>
<feature type="transmembrane region" description="Helical" evidence="1">
    <location>
        <begin position="144"/>
        <end position="162"/>
    </location>
</feature>
<keyword evidence="1" id="KW-0472">Membrane</keyword>
<dbReference type="Pfam" id="PF04087">
    <property type="entry name" value="DUF389"/>
    <property type="match status" value="1"/>
</dbReference>
<gene>
    <name evidence="2" type="ORF">GRI91_05840</name>
</gene>
<dbReference type="InterPro" id="IPR005240">
    <property type="entry name" value="DUF389"/>
</dbReference>
<dbReference type="Proteomes" id="UP000438476">
    <property type="component" value="Unassembled WGS sequence"/>
</dbReference>
<keyword evidence="3" id="KW-1185">Reference proteome</keyword>
<keyword evidence="1" id="KW-0812">Transmembrane</keyword>
<feature type="transmembrane region" description="Helical" evidence="1">
    <location>
        <begin position="49"/>
        <end position="68"/>
    </location>
</feature>
<reference evidence="2 3" key="1">
    <citation type="submission" date="2019-12" db="EMBL/GenBank/DDBJ databases">
        <title>Genomic-based taxomic classification of the family Erythrobacteraceae.</title>
        <authorList>
            <person name="Xu L."/>
        </authorList>
    </citation>
    <scope>NUCLEOTIDE SEQUENCE [LARGE SCALE GENOMIC DNA]</scope>
    <source>
        <strain evidence="2 3">LMG 29518</strain>
    </source>
</reference>
<dbReference type="AlphaFoldDB" id="A0A6I4T389"/>
<dbReference type="NCBIfam" id="TIGR00341">
    <property type="entry name" value="TIGR00341 family protein"/>
    <property type="match status" value="1"/>
</dbReference>